<comment type="function">
    <text evidence="6">Substrate-binding subunit of tRNA (adenine-N1-)-methyltransferase, which catalyzes the formation of N1-methyladenine at position 58 (m1A58) in initiator methionyl-tRNA.</text>
</comment>
<evidence type="ECO:0000313" key="7">
    <source>
        <dbReference type="EMBL" id="CAP31431.2"/>
    </source>
</evidence>
<dbReference type="InParanoid" id="A8XFH0"/>
<dbReference type="RefSeq" id="XP_045094874.1">
    <property type="nucleotide sequence ID" value="XM_045238753.1"/>
</dbReference>
<evidence type="ECO:0000313" key="9">
    <source>
        <dbReference type="WormBase" id="CBG12454"/>
    </source>
</evidence>
<name>A8XFH0_CAEBR</name>
<keyword evidence="8" id="KW-1185">Reference proteome</keyword>
<comment type="subcellular location">
    <subcellularLocation>
        <location evidence="1 6">Nucleus</location>
    </subcellularLocation>
</comment>
<dbReference type="HOGENOM" id="CLU_010916_0_3_1"/>
<dbReference type="KEGG" id="cbr:CBG_12454"/>
<dbReference type="eggNOG" id="KOG1416">
    <property type="taxonomic scope" value="Eukaryota"/>
</dbReference>
<dbReference type="GO" id="GO:0031515">
    <property type="term" value="C:tRNA (m1A) methyltransferase complex"/>
    <property type="evidence" value="ECO:0000318"/>
    <property type="project" value="GO_Central"/>
</dbReference>
<dbReference type="AlphaFoldDB" id="A8XFH0"/>
<evidence type="ECO:0000256" key="2">
    <source>
        <dbReference type="ARBA" id="ARBA00008320"/>
    </source>
</evidence>
<dbReference type="STRING" id="6238.A8XFH0"/>
<organism evidence="7 8">
    <name type="scientific">Caenorhabditis briggsae</name>
    <dbReference type="NCBI Taxonomy" id="6238"/>
    <lineage>
        <taxon>Eukaryota</taxon>
        <taxon>Metazoa</taxon>
        <taxon>Ecdysozoa</taxon>
        <taxon>Nematoda</taxon>
        <taxon>Chromadorea</taxon>
        <taxon>Rhabditida</taxon>
        <taxon>Rhabditina</taxon>
        <taxon>Rhabditomorpha</taxon>
        <taxon>Rhabditoidea</taxon>
        <taxon>Rhabditidae</taxon>
        <taxon>Peloderinae</taxon>
        <taxon>Caenorhabditis</taxon>
    </lineage>
</organism>
<comment type="subunit">
    <text evidence="6">Heterotetramer.</text>
</comment>
<dbReference type="EMBL" id="HE600913">
    <property type="protein sequence ID" value="CAP31431.2"/>
    <property type="molecule type" value="Genomic_DNA"/>
</dbReference>
<evidence type="ECO:0000256" key="4">
    <source>
        <dbReference type="ARBA" id="ARBA00022694"/>
    </source>
</evidence>
<dbReference type="WormBase" id="CBG12454">
    <property type="protein sequence ID" value="CBP17524"/>
    <property type="gene ID" value="WBGene00033401"/>
</dbReference>
<gene>
    <name evidence="7 9" type="ORF">CBG12454</name>
    <name evidence="7" type="ORF">CBG_12454</name>
</gene>
<dbReference type="Proteomes" id="UP000008549">
    <property type="component" value="Unassembled WGS sequence"/>
</dbReference>
<dbReference type="GO" id="GO:0005634">
    <property type="term" value="C:nucleus"/>
    <property type="evidence" value="ECO:0000318"/>
    <property type="project" value="GO_Central"/>
</dbReference>
<keyword evidence="5 6" id="KW-0539">Nucleus</keyword>
<dbReference type="InterPro" id="IPR017423">
    <property type="entry name" value="TRM6"/>
</dbReference>
<reference evidence="7 8" key="1">
    <citation type="journal article" date="2003" name="PLoS Biol.">
        <title>The genome sequence of Caenorhabditis briggsae: a platform for comparative genomics.</title>
        <authorList>
            <person name="Stein L.D."/>
            <person name="Bao Z."/>
            <person name="Blasiar D."/>
            <person name="Blumenthal T."/>
            <person name="Brent M.R."/>
            <person name="Chen N."/>
            <person name="Chinwalla A."/>
            <person name="Clarke L."/>
            <person name="Clee C."/>
            <person name="Coghlan A."/>
            <person name="Coulson A."/>
            <person name="D'Eustachio P."/>
            <person name="Fitch D.H."/>
            <person name="Fulton L.A."/>
            <person name="Fulton R.E."/>
            <person name="Griffiths-Jones S."/>
            <person name="Harris T.W."/>
            <person name="Hillier L.W."/>
            <person name="Kamath R."/>
            <person name="Kuwabara P.E."/>
            <person name="Mardis E.R."/>
            <person name="Marra M.A."/>
            <person name="Miner T.L."/>
            <person name="Minx P."/>
            <person name="Mullikin J.C."/>
            <person name="Plumb R.W."/>
            <person name="Rogers J."/>
            <person name="Schein J.E."/>
            <person name="Sohrmann M."/>
            <person name="Spieth J."/>
            <person name="Stajich J.E."/>
            <person name="Wei C."/>
            <person name="Willey D."/>
            <person name="Wilson R.K."/>
            <person name="Durbin R."/>
            <person name="Waterston R.H."/>
        </authorList>
    </citation>
    <scope>NUCLEOTIDE SEQUENCE [LARGE SCALE GENOMIC DNA]</scope>
    <source>
        <strain evidence="7 8">AF16</strain>
    </source>
</reference>
<dbReference type="Pfam" id="PF04189">
    <property type="entry name" value="Gcd10p"/>
    <property type="match status" value="1"/>
</dbReference>
<proteinExistence type="inferred from homology"/>
<evidence type="ECO:0000256" key="3">
    <source>
        <dbReference type="ARBA" id="ARBA00021704"/>
    </source>
</evidence>
<evidence type="ECO:0000256" key="1">
    <source>
        <dbReference type="ARBA" id="ARBA00004123"/>
    </source>
</evidence>
<dbReference type="PANTHER" id="PTHR12945">
    <property type="entry name" value="TRANSLATION INITIATION FACTOR EIF3-RELATED"/>
    <property type="match status" value="1"/>
</dbReference>
<evidence type="ECO:0000256" key="6">
    <source>
        <dbReference type="PIRNR" id="PIRNR038170"/>
    </source>
</evidence>
<sequence length="454" mass="50944">MEVESPPTTTSLIQAGEYLIVQKIDGEQSRIVRFTPKQKILIEKLKFTSDSAFGKPHGLFEVSNNQCFPMSVDRLIEELQLQEAPVATTLADSEVVLSEIVESSDLRVVIAPSALKLEPEQKRQKLEMDAVLEMKKQGVSGQEVVAKLVEGSASFQTRTVFSQSKYIKRKAKKHSDRYIFLLNLATQISYRVLILRPTIRLLAKAYYLKDPDRLAMLRADQLALILQMAGVHHGKNVLVFEQTLGLITSAVMERLGGKGACVHFHRGAVAQSIPCVHSMNYNESTLSTFLPVRIKCLLTGKQLPYENNRKACNEEEENDDKTKEGKCEENVEDQDLEALARRNDRLDRERRGLEMTFEGNAHALIIGSRTVDPINVLELVYPTLAPSASIVIYSPHQNTLISCYDWLSKRQAINLVLTDQMCRVMQVLPDRTHPLMAQHVAGGHVLSGIKVVDQ</sequence>
<evidence type="ECO:0000313" key="8">
    <source>
        <dbReference type="Proteomes" id="UP000008549"/>
    </source>
</evidence>
<dbReference type="GeneID" id="8581720"/>
<dbReference type="CTD" id="8581720"/>
<protein>
    <recommendedName>
        <fullName evidence="3 6">tRNA (adenine(58)-N(1))-methyltransferase non-catalytic subunit TRM6</fullName>
    </recommendedName>
</protein>
<comment type="similarity">
    <text evidence="2 6">Belongs to the TRM6/GCD10 family.</text>
</comment>
<dbReference type="FunCoup" id="A8XFH0">
    <property type="interactions" value="2118"/>
</dbReference>
<dbReference type="PANTHER" id="PTHR12945:SF0">
    <property type="entry name" value="TRNA (ADENINE(58)-N(1))-METHYLTRANSFERASE NON-CATALYTIC SUBUNIT TRM6"/>
    <property type="match status" value="1"/>
</dbReference>
<accession>A8XFH0</accession>
<dbReference type="GO" id="GO:0030488">
    <property type="term" value="P:tRNA methylation"/>
    <property type="evidence" value="ECO:0007669"/>
    <property type="project" value="InterPro"/>
</dbReference>
<reference evidence="7 8" key="2">
    <citation type="journal article" date="2011" name="PLoS Genet.">
        <title>Caenorhabditis briggsae recombinant inbred line genotypes reveal inter-strain incompatibility and the evolution of recombination.</title>
        <authorList>
            <person name="Ross J.A."/>
            <person name="Koboldt D.C."/>
            <person name="Staisch J.E."/>
            <person name="Chamberlin H.M."/>
            <person name="Gupta B.P."/>
            <person name="Miller R.D."/>
            <person name="Baird S.E."/>
            <person name="Haag E.S."/>
        </authorList>
    </citation>
    <scope>NUCLEOTIDE SEQUENCE [LARGE SCALE GENOMIC DNA]</scope>
    <source>
        <strain evidence="7 8">AF16</strain>
    </source>
</reference>
<dbReference type="PIRSF" id="PIRSF038170">
    <property type="entry name" value="tRNA_m1A_mtfrase"/>
    <property type="match status" value="1"/>
</dbReference>
<evidence type="ECO:0000256" key="5">
    <source>
        <dbReference type="ARBA" id="ARBA00023242"/>
    </source>
</evidence>
<dbReference type="OMA" id="PHGLFEV"/>
<keyword evidence="4 6" id="KW-0819">tRNA processing</keyword>